<gene>
    <name evidence="4" type="ORF">S01H1_48870</name>
</gene>
<dbReference type="AlphaFoldDB" id="X0VZ49"/>
<feature type="non-terminal residue" evidence="4">
    <location>
        <position position="1"/>
    </location>
</feature>
<organism evidence="4">
    <name type="scientific">marine sediment metagenome</name>
    <dbReference type="NCBI Taxonomy" id="412755"/>
    <lineage>
        <taxon>unclassified sequences</taxon>
        <taxon>metagenomes</taxon>
        <taxon>ecological metagenomes</taxon>
    </lineage>
</organism>
<protein>
    <recommendedName>
        <fullName evidence="5">Trimethylamine methyltransferase</fullName>
    </recommendedName>
</protein>
<dbReference type="GO" id="GO:0032259">
    <property type="term" value="P:methylation"/>
    <property type="evidence" value="ECO:0007669"/>
    <property type="project" value="UniProtKB-KW"/>
</dbReference>
<name>X0VZ49_9ZZZZ</name>
<comment type="caution">
    <text evidence="4">The sequence shown here is derived from an EMBL/GenBank/DDBJ whole genome shotgun (WGS) entry which is preliminary data.</text>
</comment>
<keyword evidence="2" id="KW-0489">Methyltransferase</keyword>
<dbReference type="InterPro" id="IPR010426">
    <property type="entry name" value="MTTB_MeTrfase"/>
</dbReference>
<evidence type="ECO:0000313" key="4">
    <source>
        <dbReference type="EMBL" id="GAG17718.1"/>
    </source>
</evidence>
<evidence type="ECO:0008006" key="5">
    <source>
        <dbReference type="Google" id="ProtNLM"/>
    </source>
</evidence>
<comment type="similarity">
    <text evidence="1">Belongs to the trimethylamine methyltransferase family.</text>
</comment>
<dbReference type="InterPro" id="IPR038601">
    <property type="entry name" value="MttB-like_sf"/>
</dbReference>
<dbReference type="GO" id="GO:0015948">
    <property type="term" value="P:methanogenesis"/>
    <property type="evidence" value="ECO:0007669"/>
    <property type="project" value="InterPro"/>
</dbReference>
<reference evidence="4" key="1">
    <citation type="journal article" date="2014" name="Front. Microbiol.">
        <title>High frequency of phylogenetically diverse reductive dehalogenase-homologous genes in deep subseafloor sedimentary metagenomes.</title>
        <authorList>
            <person name="Kawai M."/>
            <person name="Futagami T."/>
            <person name="Toyoda A."/>
            <person name="Takaki Y."/>
            <person name="Nishi S."/>
            <person name="Hori S."/>
            <person name="Arai W."/>
            <person name="Tsubouchi T."/>
            <person name="Morono Y."/>
            <person name="Uchiyama I."/>
            <person name="Ito T."/>
            <person name="Fujiyama A."/>
            <person name="Inagaki F."/>
            <person name="Takami H."/>
        </authorList>
    </citation>
    <scope>NUCLEOTIDE SEQUENCE</scope>
    <source>
        <strain evidence="4">Expedition CK06-06</strain>
    </source>
</reference>
<evidence type="ECO:0000256" key="3">
    <source>
        <dbReference type="ARBA" id="ARBA00022679"/>
    </source>
</evidence>
<dbReference type="GO" id="GO:0008168">
    <property type="term" value="F:methyltransferase activity"/>
    <property type="evidence" value="ECO:0007669"/>
    <property type="project" value="UniProtKB-KW"/>
</dbReference>
<dbReference type="EMBL" id="BARS01031401">
    <property type="protein sequence ID" value="GAG17718.1"/>
    <property type="molecule type" value="Genomic_DNA"/>
</dbReference>
<evidence type="ECO:0000256" key="1">
    <source>
        <dbReference type="ARBA" id="ARBA00007137"/>
    </source>
</evidence>
<accession>X0VZ49</accession>
<evidence type="ECO:0000256" key="2">
    <source>
        <dbReference type="ARBA" id="ARBA00022603"/>
    </source>
</evidence>
<keyword evidence="3" id="KW-0808">Transferase</keyword>
<dbReference type="Pfam" id="PF06253">
    <property type="entry name" value="MTTB"/>
    <property type="match status" value="1"/>
</dbReference>
<proteinExistence type="inferred from homology"/>
<sequence>GVAIAQVSAPGAKVLYGAVPATMDLRSMEYTAGSAEMTMMNAAAVQLAKCCNLPIYASGGLTEAKRPDIQAGIEEGFSNLMVAMAGADCVHLAAGLLDSGNSISYEQLVIDNEIIGMIHRILTGIKVNKATLGFDVIEKVGPGGHYVLEDHTVEHMMDEFFYPNLSVRCNFDIWEERGRPDMLSRANELVQNILKEGEEGLLEHDLVAEIKEAFPGSRRL</sequence>
<dbReference type="Gene3D" id="3.20.20.480">
    <property type="entry name" value="Trimethylamine methyltransferase-like"/>
    <property type="match status" value="1"/>
</dbReference>